<dbReference type="Pfam" id="PF00650">
    <property type="entry name" value="CRAL_TRIO"/>
    <property type="match status" value="1"/>
</dbReference>
<dbReference type="PROSITE" id="PS50866">
    <property type="entry name" value="GOLD"/>
    <property type="match status" value="1"/>
</dbReference>
<sequence length="395" mass="45836">MDDITKDEKEIVDELRRRTINDTTPKMLEDVSLFYRFAKARDFNLVEAEVMLRKHMAWRKEMQINTILTDYKPPEVLVKYVATSFVCFDKEGSIVRYIDCGRMDINGLWSVATKAEMAKYAAYLIEKDKEILIKKGQNLGKLMYTAIHDYENMSYGNAISLKTVQYMIYLLKMFIDNYPETIRCLMIINAPFYCTMLFSTVKKIIPQKVLQKIQVHGPDGWKEKLLELIDSDGLPAYLGGTRTDPDGNPLCETFIPRGRPIPKSYYMNKRNRRLSLATDAEKLIVKPLSKEEICLDVKEDNSYLELEVEIKNRDIGFSLKFKDGTSEDFQPVVIIPMQSIDASDGPEKNCFKCEKAGIYTIVFDNSYSWFYSKEVHYRVEIKGPRNEEIYGLTLE</sequence>
<dbReference type="PANTHER" id="PTHR23324">
    <property type="entry name" value="SEC14 RELATED PROTEIN"/>
    <property type="match status" value="1"/>
</dbReference>
<dbReference type="InterPro" id="IPR051064">
    <property type="entry name" value="SEC14/CRAL-TRIO_domain"/>
</dbReference>
<comment type="caution">
    <text evidence="3">The sequence shown here is derived from an EMBL/GenBank/DDBJ whole genome shotgun (WGS) entry which is preliminary data.</text>
</comment>
<evidence type="ECO:0000313" key="3">
    <source>
        <dbReference type="EMBL" id="CAL1279007.1"/>
    </source>
</evidence>
<dbReference type="InterPro" id="IPR009038">
    <property type="entry name" value="GOLD_dom"/>
</dbReference>
<dbReference type="SUPFAM" id="SSF52087">
    <property type="entry name" value="CRAL/TRIO domain"/>
    <property type="match status" value="1"/>
</dbReference>
<evidence type="ECO:0000259" key="1">
    <source>
        <dbReference type="PROSITE" id="PS50191"/>
    </source>
</evidence>
<dbReference type="SUPFAM" id="SSF101576">
    <property type="entry name" value="Supernatant protein factor (SPF), C-terminal domain"/>
    <property type="match status" value="1"/>
</dbReference>
<dbReference type="Proteomes" id="UP001497382">
    <property type="component" value="Unassembled WGS sequence"/>
</dbReference>
<dbReference type="CDD" id="cd00170">
    <property type="entry name" value="SEC14"/>
    <property type="match status" value="1"/>
</dbReference>
<gene>
    <name evidence="3" type="ORF">LARSCL_LOCUS10093</name>
</gene>
<dbReference type="PROSITE" id="PS50191">
    <property type="entry name" value="CRAL_TRIO"/>
    <property type="match status" value="1"/>
</dbReference>
<proteinExistence type="predicted"/>
<dbReference type="Gene3D" id="3.40.525.10">
    <property type="entry name" value="CRAL-TRIO lipid binding domain"/>
    <property type="match status" value="1"/>
</dbReference>
<evidence type="ECO:0008006" key="5">
    <source>
        <dbReference type="Google" id="ProtNLM"/>
    </source>
</evidence>
<organism evidence="3 4">
    <name type="scientific">Larinioides sclopetarius</name>
    <dbReference type="NCBI Taxonomy" id="280406"/>
    <lineage>
        <taxon>Eukaryota</taxon>
        <taxon>Metazoa</taxon>
        <taxon>Ecdysozoa</taxon>
        <taxon>Arthropoda</taxon>
        <taxon>Chelicerata</taxon>
        <taxon>Arachnida</taxon>
        <taxon>Araneae</taxon>
        <taxon>Araneomorphae</taxon>
        <taxon>Entelegynae</taxon>
        <taxon>Araneoidea</taxon>
        <taxon>Araneidae</taxon>
        <taxon>Larinioides</taxon>
    </lineage>
</organism>
<feature type="domain" description="GOLD" evidence="2">
    <location>
        <begin position="281"/>
        <end position="381"/>
    </location>
</feature>
<dbReference type="PANTHER" id="PTHR23324:SF83">
    <property type="entry name" value="SEC14-LIKE PROTEIN 2"/>
    <property type="match status" value="1"/>
</dbReference>
<feature type="domain" description="CRAL-TRIO" evidence="1">
    <location>
        <begin position="73"/>
        <end position="246"/>
    </location>
</feature>
<protein>
    <recommendedName>
        <fullName evidence="5">SEC14-like protein 2</fullName>
    </recommendedName>
</protein>
<dbReference type="SUPFAM" id="SSF46938">
    <property type="entry name" value="CRAL/TRIO N-terminal domain"/>
    <property type="match status" value="1"/>
</dbReference>
<dbReference type="AlphaFoldDB" id="A0AAV2A4V0"/>
<accession>A0AAV2A4V0</accession>
<evidence type="ECO:0000259" key="2">
    <source>
        <dbReference type="PROSITE" id="PS50866"/>
    </source>
</evidence>
<dbReference type="InterPro" id="IPR036273">
    <property type="entry name" value="CRAL/TRIO_N_dom_sf"/>
</dbReference>
<dbReference type="InterPro" id="IPR036865">
    <property type="entry name" value="CRAL-TRIO_dom_sf"/>
</dbReference>
<dbReference type="InterPro" id="IPR036598">
    <property type="entry name" value="GOLD_dom_sf"/>
</dbReference>
<dbReference type="EMBL" id="CAXIEN010000118">
    <property type="protein sequence ID" value="CAL1279007.1"/>
    <property type="molecule type" value="Genomic_DNA"/>
</dbReference>
<evidence type="ECO:0000313" key="4">
    <source>
        <dbReference type="Proteomes" id="UP001497382"/>
    </source>
</evidence>
<dbReference type="InterPro" id="IPR001251">
    <property type="entry name" value="CRAL-TRIO_dom"/>
</dbReference>
<reference evidence="3 4" key="1">
    <citation type="submission" date="2024-04" db="EMBL/GenBank/DDBJ databases">
        <authorList>
            <person name="Rising A."/>
            <person name="Reimegard J."/>
            <person name="Sonavane S."/>
            <person name="Akerstrom W."/>
            <person name="Nylinder S."/>
            <person name="Hedman E."/>
            <person name="Kallberg Y."/>
        </authorList>
    </citation>
    <scope>NUCLEOTIDE SEQUENCE [LARGE SCALE GENOMIC DNA]</scope>
</reference>
<dbReference type="Gene3D" id="2.60.120.680">
    <property type="entry name" value="GOLD domain"/>
    <property type="match status" value="1"/>
</dbReference>
<dbReference type="SMART" id="SM00516">
    <property type="entry name" value="SEC14"/>
    <property type="match status" value="1"/>
</dbReference>
<name>A0AAV2A4V0_9ARAC</name>
<keyword evidence="4" id="KW-1185">Reference proteome</keyword>
<dbReference type="GO" id="GO:0005737">
    <property type="term" value="C:cytoplasm"/>
    <property type="evidence" value="ECO:0007669"/>
    <property type="project" value="TreeGrafter"/>
</dbReference>